<keyword evidence="1" id="KW-0732">Signal</keyword>
<dbReference type="EMBL" id="JBHSIT010000009">
    <property type="protein sequence ID" value="MFC4911598.1"/>
    <property type="molecule type" value="Genomic_DNA"/>
</dbReference>
<reference evidence="3" key="1">
    <citation type="journal article" date="2019" name="Int. J. Syst. Evol. Microbiol.">
        <title>The Global Catalogue of Microorganisms (GCM) 10K type strain sequencing project: providing services to taxonomists for standard genome sequencing and annotation.</title>
        <authorList>
            <consortium name="The Broad Institute Genomics Platform"/>
            <consortium name="The Broad Institute Genome Sequencing Center for Infectious Disease"/>
            <person name="Wu L."/>
            <person name="Ma J."/>
        </authorList>
    </citation>
    <scope>NUCLEOTIDE SEQUENCE [LARGE SCALE GENOMIC DNA]</scope>
    <source>
        <strain evidence="3">KLKA75</strain>
    </source>
</reference>
<proteinExistence type="predicted"/>
<keyword evidence="3" id="KW-1185">Reference proteome</keyword>
<dbReference type="Proteomes" id="UP001595872">
    <property type="component" value="Unassembled WGS sequence"/>
</dbReference>
<protein>
    <submittedName>
        <fullName evidence="2">Uncharacterized protein</fullName>
    </submittedName>
</protein>
<evidence type="ECO:0000256" key="1">
    <source>
        <dbReference type="SAM" id="SignalP"/>
    </source>
</evidence>
<evidence type="ECO:0000313" key="2">
    <source>
        <dbReference type="EMBL" id="MFC4911598.1"/>
    </source>
</evidence>
<feature type="signal peptide" evidence="1">
    <location>
        <begin position="1"/>
        <end position="27"/>
    </location>
</feature>
<organism evidence="2 3">
    <name type="scientific">Actinomadura gamaensis</name>
    <dbReference type="NCBI Taxonomy" id="1763541"/>
    <lineage>
        <taxon>Bacteria</taxon>
        <taxon>Bacillati</taxon>
        <taxon>Actinomycetota</taxon>
        <taxon>Actinomycetes</taxon>
        <taxon>Streptosporangiales</taxon>
        <taxon>Thermomonosporaceae</taxon>
        <taxon>Actinomadura</taxon>
    </lineage>
</organism>
<accession>A0ABV9U529</accession>
<comment type="caution">
    <text evidence="2">The sequence shown here is derived from an EMBL/GenBank/DDBJ whole genome shotgun (WGS) entry which is preliminary data.</text>
</comment>
<feature type="chain" id="PRO_5047539809" evidence="1">
    <location>
        <begin position="28"/>
        <end position="118"/>
    </location>
</feature>
<evidence type="ECO:0000313" key="3">
    <source>
        <dbReference type="Proteomes" id="UP001595872"/>
    </source>
</evidence>
<gene>
    <name evidence="2" type="ORF">ACFPCY_30140</name>
</gene>
<dbReference type="RefSeq" id="WP_378260657.1">
    <property type="nucleotide sequence ID" value="NZ_JBHSIT010000009.1"/>
</dbReference>
<name>A0ABV9U529_9ACTN</name>
<sequence length="118" mass="12446">MKLHTKAAVLASAGSLALGGLALPAQAGTVHAQTVRGSFPCKDGSGKSFSYSYARGIVTVTVYFNNHCRTSKGLVGLAQHRNKIERIGCVPVKAHKKGSHKFRVNGPDFSGLGLDKHC</sequence>